<reference evidence="13 14" key="1">
    <citation type="submission" date="2022-01" db="EMBL/GenBank/DDBJ databases">
        <title>Paraglaciecola sp. G1-23.</title>
        <authorList>
            <person name="Jin M.S."/>
            <person name="Han D.M."/>
            <person name="Kim H.M."/>
            <person name="Jeon C.O."/>
        </authorList>
    </citation>
    <scope>NUCLEOTIDE SEQUENCE [LARGE SCALE GENOMIC DNA]</scope>
    <source>
        <strain evidence="13 14">G1-23</strain>
    </source>
</reference>
<organism evidence="13 14">
    <name type="scientific">Paraglaciecola algarum</name>
    <dbReference type="NCBI Taxonomy" id="3050085"/>
    <lineage>
        <taxon>Bacteria</taxon>
        <taxon>Pseudomonadati</taxon>
        <taxon>Pseudomonadota</taxon>
        <taxon>Gammaproteobacteria</taxon>
        <taxon>Alteromonadales</taxon>
        <taxon>Alteromonadaceae</taxon>
        <taxon>Paraglaciecola</taxon>
    </lineage>
</organism>
<keyword evidence="2 11" id="KW-0813">Transport</keyword>
<evidence type="ECO:0000256" key="8">
    <source>
        <dbReference type="ARBA" id="ARBA00023077"/>
    </source>
</evidence>
<dbReference type="PANTHER" id="PTHR32552">
    <property type="entry name" value="FERRICHROME IRON RECEPTOR-RELATED"/>
    <property type="match status" value="1"/>
</dbReference>
<evidence type="ECO:0000256" key="9">
    <source>
        <dbReference type="ARBA" id="ARBA00023136"/>
    </source>
</evidence>
<keyword evidence="6" id="KW-0408">Iron</keyword>
<evidence type="ECO:0000313" key="14">
    <source>
        <dbReference type="Proteomes" id="UP001521137"/>
    </source>
</evidence>
<dbReference type="EMBL" id="JAKGAS010000003">
    <property type="protein sequence ID" value="MCF2947912.1"/>
    <property type="molecule type" value="Genomic_DNA"/>
</dbReference>
<evidence type="ECO:0000256" key="7">
    <source>
        <dbReference type="ARBA" id="ARBA00023065"/>
    </source>
</evidence>
<comment type="caution">
    <text evidence="13">The sequence shown here is derived from an EMBL/GenBank/DDBJ whole genome shotgun (WGS) entry which is preliminary data.</text>
</comment>
<dbReference type="Pfam" id="PF07715">
    <property type="entry name" value="Plug"/>
    <property type="match status" value="1"/>
</dbReference>
<protein>
    <submittedName>
        <fullName evidence="13">TonB-dependent receptor plug domain-containing protein</fullName>
    </submittedName>
</protein>
<evidence type="ECO:0000259" key="12">
    <source>
        <dbReference type="Pfam" id="PF07715"/>
    </source>
</evidence>
<dbReference type="InterPro" id="IPR012910">
    <property type="entry name" value="Plug_dom"/>
</dbReference>
<keyword evidence="4" id="KW-0410">Iron transport</keyword>
<keyword evidence="3 11" id="KW-1134">Transmembrane beta strand</keyword>
<dbReference type="InterPro" id="IPR036942">
    <property type="entry name" value="Beta-barrel_TonB_sf"/>
</dbReference>
<dbReference type="SUPFAM" id="SSF56935">
    <property type="entry name" value="Porins"/>
    <property type="match status" value="1"/>
</dbReference>
<name>A0ABS9D644_9ALTE</name>
<dbReference type="PROSITE" id="PS52016">
    <property type="entry name" value="TONB_DEPENDENT_REC_3"/>
    <property type="match status" value="1"/>
</dbReference>
<keyword evidence="8" id="KW-0798">TonB box</keyword>
<comment type="similarity">
    <text evidence="11">Belongs to the TonB-dependent receptor family.</text>
</comment>
<evidence type="ECO:0000256" key="2">
    <source>
        <dbReference type="ARBA" id="ARBA00022448"/>
    </source>
</evidence>
<evidence type="ECO:0000256" key="5">
    <source>
        <dbReference type="ARBA" id="ARBA00022692"/>
    </source>
</evidence>
<keyword evidence="9 11" id="KW-0472">Membrane</keyword>
<evidence type="ECO:0000256" key="11">
    <source>
        <dbReference type="PROSITE-ProRule" id="PRU01360"/>
    </source>
</evidence>
<keyword evidence="14" id="KW-1185">Reference proteome</keyword>
<evidence type="ECO:0000313" key="13">
    <source>
        <dbReference type="EMBL" id="MCF2947912.1"/>
    </source>
</evidence>
<evidence type="ECO:0000256" key="1">
    <source>
        <dbReference type="ARBA" id="ARBA00004571"/>
    </source>
</evidence>
<sequence length="714" mass="80471">MAENTDNLFSMSLEELLNIEVETQKVPESFQKVPVSSTLYTHEQIANSHIVDIYDLAEFVPNFSFRPSFGKLLERGVTRGVANITGNNVTGIFIDGLSFSNVVSSISLQDFKYVEVIRGPQATLYGRDTFAGAVNLVSKDPLVNISKELSVTVSDQGFSALTASYGKQYSDSFGIQINLKHKQNAGDYNNETGDGGGNLNQREHQYGHLALSYSMGDFKWRTNAYIFADKDSSFPTVMQSAVQNNCYLETRRQYYCGILNQPKSQGQNNTWLNGQGGLWKDAHLLTSIMNLQLSQQHDVSFNFGLLDNKMSYFVDGDYSDYSFSWIDVENAMQTKEADFKLHSVWNKSLETIIGYTHYEQDTKSKIQSFLDFSGTVSPASDSSSISNVNYSALYVRASYKLSQAQDIILDLRLSQDEIGFVATENSGIKDFNDNKSKITYRHELHTNNFWYISLGEGNKPGGFNVNLYDKEFTDSLDAELVRSYQSFDQEKLWQLESGYKGLSADKSISTKLSAFYTHWQDLQTSQSITFKLANDSVKTESVIANNGKSKNYGIETELIWMPSELTKVWLSYGWVKTSLSEASTAAQFELLGDGDVSGNVVPNVPEHTLAVGINNQFQYNKWSVSPFASFHYESQRFVAEHNLAIVDDISKLRIGINAQRSHWEFSMFAELAQNNGYIESAARLGDPLTFFRLRSFGLTLADKNRFYTRLSYTF</sequence>
<evidence type="ECO:0000256" key="4">
    <source>
        <dbReference type="ARBA" id="ARBA00022496"/>
    </source>
</evidence>
<keyword evidence="13" id="KW-0675">Receptor</keyword>
<keyword evidence="5 11" id="KW-0812">Transmembrane</keyword>
<evidence type="ECO:0000256" key="6">
    <source>
        <dbReference type="ARBA" id="ARBA00023004"/>
    </source>
</evidence>
<dbReference type="InterPro" id="IPR039426">
    <property type="entry name" value="TonB-dep_rcpt-like"/>
</dbReference>
<accession>A0ABS9D644</accession>
<dbReference type="PANTHER" id="PTHR32552:SF81">
    <property type="entry name" value="TONB-DEPENDENT OUTER MEMBRANE RECEPTOR"/>
    <property type="match status" value="1"/>
</dbReference>
<gene>
    <name evidence="13" type="ORF">L0668_07330</name>
</gene>
<dbReference type="Gene3D" id="2.40.170.20">
    <property type="entry name" value="TonB-dependent receptor, beta-barrel domain"/>
    <property type="match status" value="1"/>
</dbReference>
<keyword evidence="7" id="KW-0406">Ion transport</keyword>
<dbReference type="Proteomes" id="UP001521137">
    <property type="component" value="Unassembled WGS sequence"/>
</dbReference>
<comment type="subcellular location">
    <subcellularLocation>
        <location evidence="1 11">Cell outer membrane</location>
        <topology evidence="1 11">Multi-pass membrane protein</topology>
    </subcellularLocation>
</comment>
<feature type="domain" description="TonB-dependent receptor plug" evidence="12">
    <location>
        <begin position="31"/>
        <end position="133"/>
    </location>
</feature>
<evidence type="ECO:0000256" key="3">
    <source>
        <dbReference type="ARBA" id="ARBA00022452"/>
    </source>
</evidence>
<keyword evidence="10 11" id="KW-0998">Cell outer membrane</keyword>
<evidence type="ECO:0000256" key="10">
    <source>
        <dbReference type="ARBA" id="ARBA00023237"/>
    </source>
</evidence>
<proteinExistence type="inferred from homology"/>